<organism evidence="1 2">
    <name type="scientific">Scleroderma citrinum Foug A</name>
    <dbReference type="NCBI Taxonomy" id="1036808"/>
    <lineage>
        <taxon>Eukaryota</taxon>
        <taxon>Fungi</taxon>
        <taxon>Dikarya</taxon>
        <taxon>Basidiomycota</taxon>
        <taxon>Agaricomycotina</taxon>
        <taxon>Agaricomycetes</taxon>
        <taxon>Agaricomycetidae</taxon>
        <taxon>Boletales</taxon>
        <taxon>Sclerodermatineae</taxon>
        <taxon>Sclerodermataceae</taxon>
        <taxon>Scleroderma</taxon>
    </lineage>
</organism>
<reference evidence="1 2" key="1">
    <citation type="submission" date="2014-04" db="EMBL/GenBank/DDBJ databases">
        <authorList>
            <consortium name="DOE Joint Genome Institute"/>
            <person name="Kuo A."/>
            <person name="Kohler A."/>
            <person name="Nagy L.G."/>
            <person name="Floudas D."/>
            <person name="Copeland A."/>
            <person name="Barry K.W."/>
            <person name="Cichocki N."/>
            <person name="Veneault-Fourrey C."/>
            <person name="LaButti K."/>
            <person name="Lindquist E.A."/>
            <person name="Lipzen A."/>
            <person name="Lundell T."/>
            <person name="Morin E."/>
            <person name="Murat C."/>
            <person name="Sun H."/>
            <person name="Tunlid A."/>
            <person name="Henrissat B."/>
            <person name="Grigoriev I.V."/>
            <person name="Hibbett D.S."/>
            <person name="Martin F."/>
            <person name="Nordberg H.P."/>
            <person name="Cantor M.N."/>
            <person name="Hua S.X."/>
        </authorList>
    </citation>
    <scope>NUCLEOTIDE SEQUENCE [LARGE SCALE GENOMIC DNA]</scope>
    <source>
        <strain evidence="1 2">Foug A</strain>
    </source>
</reference>
<dbReference type="OrthoDB" id="2641813at2759"/>
<dbReference type="InParanoid" id="A0A0C3A169"/>
<dbReference type="STRING" id="1036808.A0A0C3A169"/>
<name>A0A0C3A169_9AGAM</name>
<accession>A0A0C3A169</accession>
<keyword evidence="2" id="KW-1185">Reference proteome</keyword>
<proteinExistence type="predicted"/>
<dbReference type="HOGENOM" id="CLU_018552_15_0_1"/>
<evidence type="ECO:0000313" key="2">
    <source>
        <dbReference type="Proteomes" id="UP000053989"/>
    </source>
</evidence>
<evidence type="ECO:0008006" key="3">
    <source>
        <dbReference type="Google" id="ProtNLM"/>
    </source>
</evidence>
<gene>
    <name evidence="1" type="ORF">SCLCIDRAFT_108197</name>
</gene>
<feature type="non-terminal residue" evidence="1">
    <location>
        <position position="1"/>
    </location>
</feature>
<reference evidence="2" key="2">
    <citation type="submission" date="2015-01" db="EMBL/GenBank/DDBJ databases">
        <title>Evolutionary Origins and Diversification of the Mycorrhizal Mutualists.</title>
        <authorList>
            <consortium name="DOE Joint Genome Institute"/>
            <consortium name="Mycorrhizal Genomics Consortium"/>
            <person name="Kohler A."/>
            <person name="Kuo A."/>
            <person name="Nagy L.G."/>
            <person name="Floudas D."/>
            <person name="Copeland A."/>
            <person name="Barry K.W."/>
            <person name="Cichocki N."/>
            <person name="Veneault-Fourrey C."/>
            <person name="LaButti K."/>
            <person name="Lindquist E.A."/>
            <person name="Lipzen A."/>
            <person name="Lundell T."/>
            <person name="Morin E."/>
            <person name="Murat C."/>
            <person name="Riley R."/>
            <person name="Ohm R."/>
            <person name="Sun H."/>
            <person name="Tunlid A."/>
            <person name="Henrissat B."/>
            <person name="Grigoriev I.V."/>
            <person name="Hibbett D.S."/>
            <person name="Martin F."/>
        </authorList>
    </citation>
    <scope>NUCLEOTIDE SEQUENCE [LARGE SCALE GENOMIC DNA]</scope>
    <source>
        <strain evidence="2">Foug A</strain>
    </source>
</reference>
<dbReference type="AlphaFoldDB" id="A0A0C3A169"/>
<protein>
    <recommendedName>
        <fullName evidence="3">DDE Tnp4 domain-containing protein</fullName>
    </recommendedName>
</protein>
<sequence length="91" mass="10148">QLPVVVQMAIFLFHVEHYRNAVSPEDISQWAGVSIGSVVNCTNCVMIAILEEHDQFISIPSKDSEDMEKAQVFIESYTCPAWKNSIFAADG</sequence>
<dbReference type="EMBL" id="KN822013">
    <property type="protein sequence ID" value="KIM67408.1"/>
    <property type="molecule type" value="Genomic_DNA"/>
</dbReference>
<evidence type="ECO:0000313" key="1">
    <source>
        <dbReference type="EMBL" id="KIM67408.1"/>
    </source>
</evidence>
<dbReference type="Proteomes" id="UP000053989">
    <property type="component" value="Unassembled WGS sequence"/>
</dbReference>